<reference evidence="1 2" key="1">
    <citation type="journal article" date="2016" name="J. Zhejiang Univ. Sci. B">
        <title>Antibiotic resistance mechanisms of Myroides sp.</title>
        <authorList>
            <person name="Hu S."/>
            <person name="Yuan S."/>
            <person name="Qu H."/>
            <person name="Jiang T."/>
            <person name="Zhou Y."/>
            <person name="Wang M."/>
            <person name="Ming D."/>
        </authorList>
    </citation>
    <scope>NUCLEOTIDE SEQUENCE [LARGE SCALE GENOMIC DNA]</scope>
    <source>
        <strain evidence="1 2">PR63039</strain>
    </source>
</reference>
<dbReference type="InterPro" id="IPR018490">
    <property type="entry name" value="cNMP-bd_dom_sf"/>
</dbReference>
<organism evidence="1 2">
    <name type="scientific">Myroides odoratimimus</name>
    <dbReference type="NCBI Taxonomy" id="76832"/>
    <lineage>
        <taxon>Bacteria</taxon>
        <taxon>Pseudomonadati</taxon>
        <taxon>Bacteroidota</taxon>
        <taxon>Flavobacteriia</taxon>
        <taxon>Flavobacteriales</taxon>
        <taxon>Flavobacteriaceae</taxon>
        <taxon>Myroides</taxon>
    </lineage>
</organism>
<dbReference type="Gene3D" id="2.60.120.10">
    <property type="entry name" value="Jelly Rolls"/>
    <property type="match status" value="1"/>
</dbReference>
<dbReference type="eggNOG" id="COG0664">
    <property type="taxonomic scope" value="Bacteria"/>
</dbReference>
<dbReference type="InterPro" id="IPR014710">
    <property type="entry name" value="RmlC-like_jellyroll"/>
</dbReference>
<dbReference type="AlphaFoldDB" id="A0A0S7EBW0"/>
<dbReference type="KEGG" id="mod:AS202_19500"/>
<gene>
    <name evidence="1" type="ORF">AS202_19500</name>
</gene>
<proteinExistence type="predicted"/>
<accession>A0A0S7EBW0</accession>
<evidence type="ECO:0000313" key="2">
    <source>
        <dbReference type="Proteomes" id="UP000069030"/>
    </source>
</evidence>
<dbReference type="Proteomes" id="UP000069030">
    <property type="component" value="Chromosome"/>
</dbReference>
<sequence>MIIEQIIDNIYPLSKSAKEKLTAVFTEISFPKNYLLSEYEKHENYFYFIKNGLVRAYAIQEDRELTFWFGKDGDPALSMYNYILNKPSYETIDLIEDSTFYFTKISQLEQLYSTDIEIANWGRKFAEIELLKTEERSILRQIKSAKERYIDLLERDASLLNRVPLKYIASFLGVTQVSLSRIRSEFLKK</sequence>
<evidence type="ECO:0000313" key="1">
    <source>
        <dbReference type="EMBL" id="ALU28197.1"/>
    </source>
</evidence>
<dbReference type="GeneID" id="66976098"/>
<dbReference type="RefSeq" id="WP_006260056.1">
    <property type="nucleotide sequence ID" value="NZ_BCMQ01000004.1"/>
</dbReference>
<dbReference type="EMBL" id="CP013690">
    <property type="protein sequence ID" value="ALU28197.1"/>
    <property type="molecule type" value="Genomic_DNA"/>
</dbReference>
<protein>
    <submittedName>
        <fullName evidence="1">Cyclic nucleotide-binding protein</fullName>
    </submittedName>
</protein>
<dbReference type="SUPFAM" id="SSF51206">
    <property type="entry name" value="cAMP-binding domain-like"/>
    <property type="match status" value="1"/>
</dbReference>
<name>A0A0S7EBW0_9FLAO</name>